<accession>A0A1H3T5D6</accession>
<keyword evidence="6 8" id="KW-0472">Membrane</keyword>
<evidence type="ECO:0000256" key="5">
    <source>
        <dbReference type="ARBA" id="ARBA00023065"/>
    </source>
</evidence>
<protein>
    <recommendedName>
        <fullName evidence="8">Putative manganese efflux pump MntP</fullName>
    </recommendedName>
</protein>
<dbReference type="PANTHER" id="PTHR35529:SF1">
    <property type="entry name" value="MANGANESE EFFLUX PUMP MNTP-RELATED"/>
    <property type="match status" value="1"/>
</dbReference>
<dbReference type="InterPro" id="IPR003810">
    <property type="entry name" value="Mntp/YtaF"/>
</dbReference>
<dbReference type="STRING" id="1503961.SAMN05421736_11356"/>
<feature type="transmembrane region" description="Helical" evidence="8">
    <location>
        <begin position="130"/>
        <end position="149"/>
    </location>
</feature>
<feature type="transmembrane region" description="Helical" evidence="8">
    <location>
        <begin position="61"/>
        <end position="82"/>
    </location>
</feature>
<organism evidence="9 10">
    <name type="scientific">Evansella caseinilytica</name>
    <dbReference type="NCBI Taxonomy" id="1503961"/>
    <lineage>
        <taxon>Bacteria</taxon>
        <taxon>Bacillati</taxon>
        <taxon>Bacillota</taxon>
        <taxon>Bacilli</taxon>
        <taxon>Bacillales</taxon>
        <taxon>Bacillaceae</taxon>
        <taxon>Evansella</taxon>
    </lineage>
</organism>
<dbReference type="EMBL" id="FNPI01000013">
    <property type="protein sequence ID" value="SDZ45476.1"/>
    <property type="molecule type" value="Genomic_DNA"/>
</dbReference>
<evidence type="ECO:0000313" key="10">
    <source>
        <dbReference type="Proteomes" id="UP000198935"/>
    </source>
</evidence>
<feature type="transmembrane region" description="Helical" evidence="8">
    <location>
        <begin position="161"/>
        <end position="179"/>
    </location>
</feature>
<evidence type="ECO:0000256" key="8">
    <source>
        <dbReference type="HAMAP-Rule" id="MF_01521"/>
    </source>
</evidence>
<comment type="function">
    <text evidence="8">Probably functions as a manganese efflux pump.</text>
</comment>
<name>A0A1H3T5D6_9BACI</name>
<keyword evidence="3 8" id="KW-0812">Transmembrane</keyword>
<keyword evidence="2 8" id="KW-1003">Cell membrane</keyword>
<dbReference type="GO" id="GO:0005384">
    <property type="term" value="F:manganese ion transmembrane transporter activity"/>
    <property type="evidence" value="ECO:0007669"/>
    <property type="project" value="UniProtKB-UniRule"/>
</dbReference>
<evidence type="ECO:0000256" key="3">
    <source>
        <dbReference type="ARBA" id="ARBA00022692"/>
    </source>
</evidence>
<dbReference type="HAMAP" id="MF_01521">
    <property type="entry name" value="MntP_pump"/>
    <property type="match status" value="1"/>
</dbReference>
<keyword evidence="4 8" id="KW-1133">Transmembrane helix</keyword>
<evidence type="ECO:0000256" key="1">
    <source>
        <dbReference type="ARBA" id="ARBA00022448"/>
    </source>
</evidence>
<dbReference type="Pfam" id="PF02659">
    <property type="entry name" value="Mntp"/>
    <property type="match status" value="1"/>
</dbReference>
<feature type="transmembrane region" description="Helical" evidence="8">
    <location>
        <begin position="36"/>
        <end position="55"/>
    </location>
</feature>
<evidence type="ECO:0000313" key="9">
    <source>
        <dbReference type="EMBL" id="SDZ45476.1"/>
    </source>
</evidence>
<gene>
    <name evidence="8" type="primary">mntP</name>
    <name evidence="9" type="ORF">SAMN05421736_11356</name>
</gene>
<evidence type="ECO:0000256" key="2">
    <source>
        <dbReference type="ARBA" id="ARBA00022475"/>
    </source>
</evidence>
<evidence type="ECO:0000256" key="6">
    <source>
        <dbReference type="ARBA" id="ARBA00023136"/>
    </source>
</evidence>
<dbReference type="InterPro" id="IPR022929">
    <property type="entry name" value="Put_MntP"/>
</dbReference>
<dbReference type="GO" id="GO:0005886">
    <property type="term" value="C:plasma membrane"/>
    <property type="evidence" value="ECO:0007669"/>
    <property type="project" value="UniProtKB-SubCell"/>
</dbReference>
<comment type="similarity">
    <text evidence="8">Belongs to the MntP (TC 9.B.29) family.</text>
</comment>
<keyword evidence="7 8" id="KW-0464">Manganese</keyword>
<reference evidence="10" key="1">
    <citation type="submission" date="2016-10" db="EMBL/GenBank/DDBJ databases">
        <authorList>
            <person name="Varghese N."/>
            <person name="Submissions S."/>
        </authorList>
    </citation>
    <scope>NUCLEOTIDE SEQUENCE [LARGE SCALE GENOMIC DNA]</scope>
    <source>
        <strain evidence="10">SP</strain>
    </source>
</reference>
<comment type="subcellular location">
    <subcellularLocation>
        <location evidence="8">Cell membrane</location>
        <topology evidence="8">Multi-pass membrane protein</topology>
    </subcellularLocation>
</comment>
<feature type="transmembrane region" description="Helical" evidence="8">
    <location>
        <begin position="6"/>
        <end position="24"/>
    </location>
</feature>
<evidence type="ECO:0000256" key="7">
    <source>
        <dbReference type="ARBA" id="ARBA00023211"/>
    </source>
</evidence>
<evidence type="ECO:0000256" key="4">
    <source>
        <dbReference type="ARBA" id="ARBA00022989"/>
    </source>
</evidence>
<dbReference type="AlphaFoldDB" id="A0A1H3T5D6"/>
<proteinExistence type="inferred from homology"/>
<dbReference type="PANTHER" id="PTHR35529">
    <property type="entry name" value="MANGANESE EFFLUX PUMP MNTP-RELATED"/>
    <property type="match status" value="1"/>
</dbReference>
<keyword evidence="10" id="KW-1185">Reference proteome</keyword>
<keyword evidence="1 8" id="KW-0813">Transport</keyword>
<keyword evidence="5 8" id="KW-0406">Ion transport</keyword>
<feature type="transmembrane region" description="Helical" evidence="8">
    <location>
        <begin position="102"/>
        <end position="124"/>
    </location>
</feature>
<sequence length="181" mass="19445">MLGELITIGIMAFALSMDAFSLSIGMGITGLRYRHIATIGLIVGSFHVFMPLVGMLVGKLIFQYIGMVAFILGGGVLIYLGFQMILSTFRNGRSVMFSPSGWGLLLIAASVSVDSFTAGLSLGMLGAKTWVTLVSFGWMSAMFTWLGLYVGKKLGNWFGSYSEWLGGAILVAFGVKIIFVI</sequence>
<dbReference type="Proteomes" id="UP000198935">
    <property type="component" value="Unassembled WGS sequence"/>
</dbReference>